<proteinExistence type="predicted"/>
<organism evidence="1 2">
    <name type="scientific">Orbilia brochopaga</name>
    <dbReference type="NCBI Taxonomy" id="3140254"/>
    <lineage>
        <taxon>Eukaryota</taxon>
        <taxon>Fungi</taxon>
        <taxon>Dikarya</taxon>
        <taxon>Ascomycota</taxon>
        <taxon>Pezizomycotina</taxon>
        <taxon>Orbiliomycetes</taxon>
        <taxon>Orbiliales</taxon>
        <taxon>Orbiliaceae</taxon>
        <taxon>Orbilia</taxon>
    </lineage>
</organism>
<dbReference type="EMBL" id="JAVHNQ010000001">
    <property type="protein sequence ID" value="KAK6359242.1"/>
    <property type="molecule type" value="Genomic_DNA"/>
</dbReference>
<evidence type="ECO:0000313" key="2">
    <source>
        <dbReference type="Proteomes" id="UP001375240"/>
    </source>
</evidence>
<accession>A0AAV9VER6</accession>
<dbReference type="Proteomes" id="UP001375240">
    <property type="component" value="Unassembled WGS sequence"/>
</dbReference>
<protein>
    <submittedName>
        <fullName evidence="1">Uncharacterized protein</fullName>
    </submittedName>
</protein>
<dbReference type="AlphaFoldDB" id="A0AAV9VER6"/>
<comment type="caution">
    <text evidence="1">The sequence shown here is derived from an EMBL/GenBank/DDBJ whole genome shotgun (WGS) entry which is preliminary data.</text>
</comment>
<gene>
    <name evidence="1" type="ORF">TWF696_000406</name>
</gene>
<sequence>MSSGGREGVLQSAPLYYFNFNDDLVLQAEAGSTLGIDQFQFYCNHPSQPRTEPGLNNYFKRTSGRLSLVKLSQIGAVDSDLREVGASFKSLESLDIRMMSAVLADSRSVFNKEYFPKLKYFRDLSIPPRNDPTREEILQKTILHNARNGTFSVNFREFRIGISSYILKIHRCKTWDDVYRPIECESEEGTRESWAEPKTELDQSLEEEFGLVVEEVFIENGGWIF</sequence>
<name>A0AAV9VER6_9PEZI</name>
<keyword evidence="2" id="KW-1185">Reference proteome</keyword>
<reference evidence="1 2" key="1">
    <citation type="submission" date="2019-10" db="EMBL/GenBank/DDBJ databases">
        <authorList>
            <person name="Palmer J.M."/>
        </authorList>
    </citation>
    <scope>NUCLEOTIDE SEQUENCE [LARGE SCALE GENOMIC DNA]</scope>
    <source>
        <strain evidence="1 2">TWF696</strain>
    </source>
</reference>
<evidence type="ECO:0000313" key="1">
    <source>
        <dbReference type="EMBL" id="KAK6359242.1"/>
    </source>
</evidence>